<evidence type="ECO:0000313" key="5">
    <source>
        <dbReference type="Proteomes" id="UP000245910"/>
    </source>
</evidence>
<feature type="compositionally biased region" description="Polar residues" evidence="1">
    <location>
        <begin position="79"/>
        <end position="103"/>
    </location>
</feature>
<sequence length="578" mass="61114">MKRQLTTFALLGGIAKIAIASADLGDIWDQGPGTYCITYLSTYLAPVSMGTELPEPSKNSTESDRTTSLSTSDEDRFSTDANPSLVTTLSPEQSSSALATEPTSVEFDPTGQRIIFAVTPSEESRKRDIGGFVGNGICTFATVFTLGNGRLFEGGIPISYLGDAFQLLQSSSVPSGDDITTTFSNSGGSLRFVNPRLHGSQASFCQTSSDGDIYMTFTSRPQGCVPVRLTIYGVERCINGRIDGLDTSTAANTQVESTQAPELPSSENPDSTSLPPPDVTDEETTFPTMTIDPTRALSFSNFTSRQSTVKIPSFTNGVVLPSLSPSRTEEPTPFETETLLPTVAGTSEEVQSSSEVETSALASTSDLPVFESSSSVTELLTSSISTSSTPTSMFLTSISDEASSTIPMSYETSSLTDTSDVSSILTTSFESTTQEPTTTTSIESTTTTTQDPVIITNRVANGRFATPNPDSDGGIMGFETEGDATHHNGDCFSEDDGTDDECVALKISNDSKRDVGSFVGISQMLPSLSPSRTALYTIQFYYAVITLGGSQTCTIDAFIGSHQVYSQGLSTGDGATKS</sequence>
<evidence type="ECO:0000313" key="4">
    <source>
        <dbReference type="EMBL" id="CEI61569.1"/>
    </source>
</evidence>
<evidence type="ECO:0000259" key="3">
    <source>
        <dbReference type="Pfam" id="PF25485"/>
    </source>
</evidence>
<organism evidence="4 5">
    <name type="scientific">Fusarium venenatum</name>
    <dbReference type="NCBI Taxonomy" id="56646"/>
    <lineage>
        <taxon>Eukaryota</taxon>
        <taxon>Fungi</taxon>
        <taxon>Dikarya</taxon>
        <taxon>Ascomycota</taxon>
        <taxon>Pezizomycotina</taxon>
        <taxon>Sordariomycetes</taxon>
        <taxon>Hypocreomycetidae</taxon>
        <taxon>Hypocreales</taxon>
        <taxon>Nectriaceae</taxon>
        <taxon>Fusarium</taxon>
    </lineage>
</organism>
<feature type="region of interest" description="Disordered" evidence="1">
    <location>
        <begin position="51"/>
        <end position="103"/>
    </location>
</feature>
<dbReference type="Pfam" id="PF25485">
    <property type="entry name" value="DUF7908"/>
    <property type="match status" value="1"/>
</dbReference>
<feature type="compositionally biased region" description="Polar residues" evidence="1">
    <location>
        <begin position="254"/>
        <end position="273"/>
    </location>
</feature>
<evidence type="ECO:0000256" key="2">
    <source>
        <dbReference type="SAM" id="SignalP"/>
    </source>
</evidence>
<proteinExistence type="predicted"/>
<keyword evidence="2" id="KW-0732">Signal</keyword>
<feature type="chain" id="PRO_5014617140" description="DUF7908 domain-containing protein" evidence="2">
    <location>
        <begin position="21"/>
        <end position="578"/>
    </location>
</feature>
<dbReference type="AlphaFoldDB" id="A0A2L2SXU4"/>
<accession>A0A2L2SXU4</accession>
<feature type="region of interest" description="Disordered" evidence="1">
    <location>
        <begin position="254"/>
        <end position="285"/>
    </location>
</feature>
<feature type="domain" description="DUF7908" evidence="3">
    <location>
        <begin position="109"/>
        <end position="234"/>
    </location>
</feature>
<reference evidence="5" key="1">
    <citation type="submission" date="2014-10" db="EMBL/GenBank/DDBJ databases">
        <authorList>
            <person name="King R."/>
        </authorList>
    </citation>
    <scope>NUCLEOTIDE SEQUENCE [LARGE SCALE GENOMIC DNA]</scope>
    <source>
        <strain evidence="5">A3/5</strain>
    </source>
</reference>
<dbReference type="Proteomes" id="UP000245910">
    <property type="component" value="Chromosome II"/>
</dbReference>
<dbReference type="EMBL" id="LN649230">
    <property type="protein sequence ID" value="CEI61569.1"/>
    <property type="molecule type" value="Genomic_DNA"/>
</dbReference>
<dbReference type="STRING" id="56646.A0A2L2SXU4"/>
<feature type="signal peptide" evidence="2">
    <location>
        <begin position="1"/>
        <end position="20"/>
    </location>
</feature>
<name>A0A2L2SXU4_9HYPO</name>
<evidence type="ECO:0000256" key="1">
    <source>
        <dbReference type="SAM" id="MobiDB-lite"/>
    </source>
</evidence>
<dbReference type="InterPro" id="IPR057230">
    <property type="entry name" value="DUF7908"/>
</dbReference>
<keyword evidence="5" id="KW-1185">Reference proteome</keyword>
<feature type="region of interest" description="Disordered" evidence="1">
    <location>
        <begin position="429"/>
        <end position="448"/>
    </location>
</feature>
<protein>
    <recommendedName>
        <fullName evidence="3">DUF7908 domain-containing protein</fullName>
    </recommendedName>
</protein>